<sequence length="110" mass="12482">MYRPYIYTLCIDIGTFLCFTPRIAKNKGGFFMLFDMTIPASAFTEKKLKVLASIPLQVRLLKDEQLLHEFTTSPDQMLYDLSDILEADAVVEVKLIPGSVVEFYPVVNAL</sequence>
<comment type="caution">
    <text evidence="2">The sequence shown here is derived from an EMBL/GenBank/DDBJ whole genome shotgun (WGS) entry which is preliminary data.</text>
</comment>
<name>F0EL44_ENTCA</name>
<feature type="transmembrane region" description="Helical" evidence="1">
    <location>
        <begin position="6"/>
        <end position="24"/>
    </location>
</feature>
<dbReference type="EMBL" id="AEWT01000018">
    <property type="protein sequence ID" value="EGC69144.1"/>
    <property type="molecule type" value="Genomic_DNA"/>
</dbReference>
<evidence type="ECO:0000313" key="2">
    <source>
        <dbReference type="EMBL" id="EGC69144.1"/>
    </source>
</evidence>
<dbReference type="AlphaFoldDB" id="F0EL44"/>
<dbReference type="Proteomes" id="UP000004835">
    <property type="component" value="Unassembled WGS sequence"/>
</dbReference>
<dbReference type="HOGENOM" id="CLU_185944_0_0_9"/>
<protein>
    <submittedName>
        <fullName evidence="2">Uncharacterized protein</fullName>
    </submittedName>
</protein>
<evidence type="ECO:0000313" key="3">
    <source>
        <dbReference type="Proteomes" id="UP000004835"/>
    </source>
</evidence>
<proteinExistence type="predicted"/>
<keyword evidence="1" id="KW-0472">Membrane</keyword>
<gene>
    <name evidence="2" type="ORF">HMPREF9087_2136</name>
</gene>
<accession>F0EL44</accession>
<keyword evidence="1" id="KW-0812">Transmembrane</keyword>
<keyword evidence="1" id="KW-1133">Transmembrane helix</keyword>
<organism evidence="2 3">
    <name type="scientific">Enterococcus casseliflavus ATCC 12755</name>
    <dbReference type="NCBI Taxonomy" id="888066"/>
    <lineage>
        <taxon>Bacteria</taxon>
        <taxon>Bacillati</taxon>
        <taxon>Bacillota</taxon>
        <taxon>Bacilli</taxon>
        <taxon>Lactobacillales</taxon>
        <taxon>Enterococcaceae</taxon>
        <taxon>Enterococcus</taxon>
    </lineage>
</organism>
<reference evidence="2 3" key="1">
    <citation type="submission" date="2011-01" db="EMBL/GenBank/DDBJ databases">
        <authorList>
            <person name="Muzny D."/>
            <person name="Qin X."/>
            <person name="Deng J."/>
            <person name="Jiang H."/>
            <person name="Liu Y."/>
            <person name="Qu J."/>
            <person name="Song X.-Z."/>
            <person name="Zhang L."/>
            <person name="Thornton R."/>
            <person name="Coyle M."/>
            <person name="Francisco L."/>
            <person name="Jackson L."/>
            <person name="Javaid M."/>
            <person name="Korchina V."/>
            <person name="Kovar C."/>
            <person name="Mata R."/>
            <person name="Mathew T."/>
            <person name="Ngo R."/>
            <person name="Nguyen L."/>
            <person name="Nguyen N."/>
            <person name="Okwuonu G."/>
            <person name="Ongeri F."/>
            <person name="Pham C."/>
            <person name="Simmons D."/>
            <person name="Wilczek-Boney K."/>
            <person name="Hale W."/>
            <person name="Jakkamsetti A."/>
            <person name="Pham P."/>
            <person name="Ruth R."/>
            <person name="San Lucas F."/>
            <person name="Warren J."/>
            <person name="Zhang J."/>
            <person name="Zhao Z."/>
            <person name="Zhou C."/>
            <person name="Zhu D."/>
            <person name="Lee S."/>
            <person name="Bess C."/>
            <person name="Blankenburg K."/>
            <person name="Forbes L."/>
            <person name="Fu Q."/>
            <person name="Gubbala S."/>
            <person name="Hirani K."/>
            <person name="Jayaseelan J.C."/>
            <person name="Lara F."/>
            <person name="Munidasa M."/>
            <person name="Palculict T."/>
            <person name="Patil S."/>
            <person name="Pu L.-L."/>
            <person name="Saada N."/>
            <person name="Tang L."/>
            <person name="Weissenberger G."/>
            <person name="Zhu Y."/>
            <person name="Hemphill L."/>
            <person name="Shang Y."/>
            <person name="Youmans B."/>
            <person name="Ayvaz T."/>
            <person name="Ross M."/>
            <person name="Santibanez J."/>
            <person name="Aqrawi P."/>
            <person name="Gross S."/>
            <person name="Joshi V."/>
            <person name="Fowler G."/>
            <person name="Nazareth L."/>
            <person name="Reid J."/>
            <person name="Worley K."/>
            <person name="Petrosino J."/>
            <person name="Highlander S."/>
            <person name="Gibbs R."/>
        </authorList>
    </citation>
    <scope>NUCLEOTIDE SEQUENCE [LARGE SCALE GENOMIC DNA]</scope>
    <source>
        <strain evidence="2 3">ATCC 12755</strain>
    </source>
</reference>
<evidence type="ECO:0000256" key="1">
    <source>
        <dbReference type="SAM" id="Phobius"/>
    </source>
</evidence>